<keyword evidence="2" id="KW-0378">Hydrolase</keyword>
<dbReference type="SUPFAM" id="SSF109604">
    <property type="entry name" value="HD-domain/PDEase-like"/>
    <property type="match status" value="1"/>
</dbReference>
<dbReference type="PROSITE" id="PS51832">
    <property type="entry name" value="HD_GYP"/>
    <property type="match status" value="1"/>
</dbReference>
<protein>
    <submittedName>
        <fullName evidence="2">HD-GYP domain-containing protein</fullName>
        <ecNumber evidence="2">3.1.4.-</ecNumber>
    </submittedName>
</protein>
<dbReference type="Pfam" id="PF13487">
    <property type="entry name" value="HD_5"/>
    <property type="match status" value="1"/>
</dbReference>
<dbReference type="InterPro" id="IPR037522">
    <property type="entry name" value="HD_GYP_dom"/>
</dbReference>
<dbReference type="InterPro" id="IPR003607">
    <property type="entry name" value="HD/PDEase_dom"/>
</dbReference>
<proteinExistence type="predicted"/>
<sequence length="336" mass="37935">MDDRDLEPYIGYRLRADVFAASGAHILSAGTRLERRHVRLLQANRVILRSQDVTAFSYEEEASIKEALTDIRHVFQSAATGGKLPVVDYVKDRILPKVLSLASRYTRLIDLLHLLQDKDEYTYKHTFAVGIISSIIGRWLGVRGQELVRLTMAASVHDIGKSGIPSEVLLKPGRLTEAEFDLMKRHTRQGYELLLASGFDERTALVALQHHEREDGTGYPNGLQADQIHFFSKIVAVADVFHAMTSNRVYKSAMPFYEVLSLMWEGKLGTFHSHILYVFIKQIMELNIGKSVVLNDGVPGNIIYVSSSAPLKPLVNRQGKIVDLSREQHITIREWV</sequence>
<dbReference type="EMBL" id="JBHSAM010000006">
    <property type="protein sequence ID" value="MFC4098520.1"/>
    <property type="molecule type" value="Genomic_DNA"/>
</dbReference>
<dbReference type="PANTHER" id="PTHR43155">
    <property type="entry name" value="CYCLIC DI-GMP PHOSPHODIESTERASE PA4108-RELATED"/>
    <property type="match status" value="1"/>
</dbReference>
<dbReference type="InterPro" id="IPR006675">
    <property type="entry name" value="HDIG_dom"/>
</dbReference>
<feature type="domain" description="HD-GYP" evidence="1">
    <location>
        <begin position="100"/>
        <end position="295"/>
    </location>
</feature>
<dbReference type="RefSeq" id="WP_377717148.1">
    <property type="nucleotide sequence ID" value="NZ_JBHSAM010000006.1"/>
</dbReference>
<dbReference type="Proteomes" id="UP001595715">
    <property type="component" value="Unassembled WGS sequence"/>
</dbReference>
<accession>A0ABV8JVE2</accession>
<dbReference type="Gene3D" id="1.10.3210.10">
    <property type="entry name" value="Hypothetical protein af1432"/>
    <property type="match status" value="1"/>
</dbReference>
<dbReference type="EC" id="3.1.4.-" evidence="2"/>
<reference evidence="3" key="1">
    <citation type="journal article" date="2019" name="Int. J. Syst. Evol. Microbiol.">
        <title>The Global Catalogue of Microorganisms (GCM) 10K type strain sequencing project: providing services to taxonomists for standard genome sequencing and annotation.</title>
        <authorList>
            <consortium name="The Broad Institute Genomics Platform"/>
            <consortium name="The Broad Institute Genome Sequencing Center for Infectious Disease"/>
            <person name="Wu L."/>
            <person name="Ma J."/>
        </authorList>
    </citation>
    <scope>NUCLEOTIDE SEQUENCE [LARGE SCALE GENOMIC DNA]</scope>
    <source>
        <strain evidence="3">IBRC-M 10987</strain>
    </source>
</reference>
<dbReference type="NCBIfam" id="TIGR00277">
    <property type="entry name" value="HDIG"/>
    <property type="match status" value="1"/>
</dbReference>
<evidence type="ECO:0000313" key="2">
    <source>
        <dbReference type="EMBL" id="MFC4098520.1"/>
    </source>
</evidence>
<organism evidence="2 3">
    <name type="scientific">Paenibacillus xanthanilyticus</name>
    <dbReference type="NCBI Taxonomy" id="1783531"/>
    <lineage>
        <taxon>Bacteria</taxon>
        <taxon>Bacillati</taxon>
        <taxon>Bacillota</taxon>
        <taxon>Bacilli</taxon>
        <taxon>Bacillales</taxon>
        <taxon>Paenibacillaceae</taxon>
        <taxon>Paenibacillus</taxon>
    </lineage>
</organism>
<dbReference type="CDD" id="cd00077">
    <property type="entry name" value="HDc"/>
    <property type="match status" value="1"/>
</dbReference>
<name>A0ABV8JVE2_9BACL</name>
<dbReference type="GO" id="GO:0016787">
    <property type="term" value="F:hydrolase activity"/>
    <property type="evidence" value="ECO:0007669"/>
    <property type="project" value="UniProtKB-KW"/>
</dbReference>
<dbReference type="SMART" id="SM00471">
    <property type="entry name" value="HDc"/>
    <property type="match status" value="1"/>
</dbReference>
<comment type="caution">
    <text evidence="2">The sequence shown here is derived from an EMBL/GenBank/DDBJ whole genome shotgun (WGS) entry which is preliminary data.</text>
</comment>
<gene>
    <name evidence="2" type="ORF">ACFOZ8_02500</name>
</gene>
<evidence type="ECO:0000313" key="3">
    <source>
        <dbReference type="Proteomes" id="UP001595715"/>
    </source>
</evidence>
<evidence type="ECO:0000259" key="1">
    <source>
        <dbReference type="PROSITE" id="PS51832"/>
    </source>
</evidence>
<dbReference type="PANTHER" id="PTHR43155:SF2">
    <property type="entry name" value="CYCLIC DI-GMP PHOSPHODIESTERASE PA4108"/>
    <property type="match status" value="1"/>
</dbReference>
<keyword evidence="3" id="KW-1185">Reference proteome</keyword>